<sequence length="308" mass="35366">MIIRHYPSVWKLFFIRHGSIVPLIKWRLFAIFCLALGVTFIQYIHPSIFSAINLSYFTMIGLALSLFLGFRNNTAYERWWEGRNLWGQLIKETRSIARTTRSVMDNHVDADMIARIDRYLICYPICLRHQCQGTKMDSEVIDRLLADEHAQILGKVNPANALLLMLSREIGQHYQQGKISDIIYQTLDSRIDAINLIQAGCERLNKTPVPFAYNLLLQRTAMLYCLLLPFGLVSHTVWATAPLTLLITYTFFGLDALARDLEDPFSTCPNSLPLQALCINIERIIMDMQGKSKQAMPPLPKIKNYILK</sequence>
<dbReference type="InterPro" id="IPR044669">
    <property type="entry name" value="YneE/VCCN1/2-like"/>
</dbReference>
<dbReference type="InParanoid" id="A0A6N7EVG2"/>
<keyword evidence="6" id="KW-0406">Ion transport</keyword>
<gene>
    <name evidence="10" type="ORF">GCU85_01550</name>
</gene>
<organism evidence="10 11">
    <name type="scientific">Ostreibacterium oceani</name>
    <dbReference type="NCBI Taxonomy" id="2654998"/>
    <lineage>
        <taxon>Bacteria</taxon>
        <taxon>Pseudomonadati</taxon>
        <taxon>Pseudomonadota</taxon>
        <taxon>Gammaproteobacteria</taxon>
        <taxon>Cardiobacteriales</taxon>
        <taxon>Ostreibacteriaceae</taxon>
        <taxon>Ostreibacterium</taxon>
    </lineage>
</organism>
<evidence type="ECO:0000256" key="9">
    <source>
        <dbReference type="SAM" id="Phobius"/>
    </source>
</evidence>
<dbReference type="GO" id="GO:0005886">
    <property type="term" value="C:plasma membrane"/>
    <property type="evidence" value="ECO:0007669"/>
    <property type="project" value="UniProtKB-SubCell"/>
</dbReference>
<evidence type="ECO:0000256" key="3">
    <source>
        <dbReference type="ARBA" id="ARBA00022475"/>
    </source>
</evidence>
<feature type="transmembrane region" description="Helical" evidence="9">
    <location>
        <begin position="26"/>
        <end position="45"/>
    </location>
</feature>
<keyword evidence="3" id="KW-1003">Cell membrane</keyword>
<dbReference type="EMBL" id="WHNW01000001">
    <property type="protein sequence ID" value="MPV85419.1"/>
    <property type="molecule type" value="Genomic_DNA"/>
</dbReference>
<dbReference type="RefSeq" id="WP_152808634.1">
    <property type="nucleotide sequence ID" value="NZ_WHNW01000001.1"/>
</dbReference>
<evidence type="ECO:0000256" key="5">
    <source>
        <dbReference type="ARBA" id="ARBA00022989"/>
    </source>
</evidence>
<comment type="caution">
    <text evidence="10">The sequence shown here is derived from an EMBL/GenBank/DDBJ whole genome shotgun (WGS) entry which is preliminary data.</text>
</comment>
<evidence type="ECO:0000313" key="11">
    <source>
        <dbReference type="Proteomes" id="UP000471298"/>
    </source>
</evidence>
<proteinExistence type="inferred from homology"/>
<keyword evidence="2" id="KW-0813">Transport</keyword>
<comment type="similarity">
    <text evidence="8">Belongs to the anion channel-forming bestrophin (TC 1.A.46) family.</text>
</comment>
<reference evidence="10 11" key="1">
    <citation type="submission" date="2019-10" db="EMBL/GenBank/DDBJ databases">
        <title>Cardiobacteriales fam. a chemoheterotrophic member of the order Cardiobacteriales, and proposal of Cardiobacteriales fam. nov.</title>
        <authorList>
            <person name="Wang C."/>
        </authorList>
    </citation>
    <scope>NUCLEOTIDE SEQUENCE [LARGE SCALE GENOMIC DNA]</scope>
    <source>
        <strain evidence="10 11">ML27</strain>
    </source>
</reference>
<evidence type="ECO:0000256" key="8">
    <source>
        <dbReference type="ARBA" id="ARBA00034708"/>
    </source>
</evidence>
<dbReference type="GO" id="GO:0005254">
    <property type="term" value="F:chloride channel activity"/>
    <property type="evidence" value="ECO:0007669"/>
    <property type="project" value="InterPro"/>
</dbReference>
<keyword evidence="7 9" id="KW-0472">Membrane</keyword>
<evidence type="ECO:0000256" key="2">
    <source>
        <dbReference type="ARBA" id="ARBA00022448"/>
    </source>
</evidence>
<protein>
    <recommendedName>
        <fullName evidence="12">Bestrophin</fullName>
    </recommendedName>
</protein>
<accession>A0A6N7EVG2</accession>
<evidence type="ECO:0000256" key="7">
    <source>
        <dbReference type="ARBA" id="ARBA00023136"/>
    </source>
</evidence>
<comment type="subcellular location">
    <subcellularLocation>
        <location evidence="1">Cell membrane</location>
        <topology evidence="1">Multi-pass membrane protein</topology>
    </subcellularLocation>
</comment>
<dbReference type="PANTHER" id="PTHR33281:SF19">
    <property type="entry name" value="VOLTAGE-DEPENDENT ANION CHANNEL-FORMING PROTEIN YNEE"/>
    <property type="match status" value="1"/>
</dbReference>
<evidence type="ECO:0000256" key="1">
    <source>
        <dbReference type="ARBA" id="ARBA00004651"/>
    </source>
</evidence>
<feature type="transmembrane region" description="Helical" evidence="9">
    <location>
        <begin position="51"/>
        <end position="70"/>
    </location>
</feature>
<dbReference type="FunCoup" id="A0A6N7EVG2">
    <property type="interactions" value="122"/>
</dbReference>
<dbReference type="Pfam" id="PF25539">
    <property type="entry name" value="Bestrophin_2"/>
    <property type="match status" value="1"/>
</dbReference>
<evidence type="ECO:0008006" key="12">
    <source>
        <dbReference type="Google" id="ProtNLM"/>
    </source>
</evidence>
<evidence type="ECO:0000256" key="6">
    <source>
        <dbReference type="ARBA" id="ARBA00023065"/>
    </source>
</evidence>
<keyword evidence="11" id="KW-1185">Reference proteome</keyword>
<evidence type="ECO:0000256" key="4">
    <source>
        <dbReference type="ARBA" id="ARBA00022692"/>
    </source>
</evidence>
<dbReference type="AlphaFoldDB" id="A0A6N7EVG2"/>
<evidence type="ECO:0000313" key="10">
    <source>
        <dbReference type="EMBL" id="MPV85419.1"/>
    </source>
</evidence>
<feature type="transmembrane region" description="Helical" evidence="9">
    <location>
        <begin position="223"/>
        <end position="252"/>
    </location>
</feature>
<keyword evidence="5 9" id="KW-1133">Transmembrane helix</keyword>
<keyword evidence="4 9" id="KW-0812">Transmembrane</keyword>
<dbReference type="PANTHER" id="PTHR33281">
    <property type="entry name" value="UPF0187 PROTEIN YNEE"/>
    <property type="match status" value="1"/>
</dbReference>
<dbReference type="Proteomes" id="UP000471298">
    <property type="component" value="Unassembled WGS sequence"/>
</dbReference>
<name>A0A6N7EVG2_9GAMM</name>